<sequence length="113" mass="11130">MTAHPRGESPNPPAAGTAPGASAPPERDTARPAPASGPGAADADARGAEGTEPDADGGAAAPVPEALGAQAVLAAQRELRERIERRRAERGGPIESGAKLSGRAADLLAAVRA</sequence>
<name>A0AA44DGR8_STRE0</name>
<comment type="caution">
    <text evidence="2">The sequence shown here is derived from an EMBL/GenBank/DDBJ whole genome shotgun (WGS) entry which is preliminary data.</text>
</comment>
<feature type="non-terminal residue" evidence="2">
    <location>
        <position position="113"/>
    </location>
</feature>
<keyword evidence="2" id="KW-0347">Helicase</keyword>
<feature type="compositionally biased region" description="Low complexity" evidence="1">
    <location>
        <begin position="56"/>
        <end position="66"/>
    </location>
</feature>
<feature type="region of interest" description="Disordered" evidence="1">
    <location>
        <begin position="83"/>
        <end position="104"/>
    </location>
</feature>
<accession>A0AA44DGR8</accession>
<dbReference type="Proteomes" id="UP000570003">
    <property type="component" value="Unassembled WGS sequence"/>
</dbReference>
<protein>
    <submittedName>
        <fullName evidence="2">DNA helicase RecD</fullName>
    </submittedName>
</protein>
<keyword evidence="2" id="KW-0067">ATP-binding</keyword>
<reference evidence="2 3" key="1">
    <citation type="submission" date="2020-04" db="EMBL/GenBank/DDBJ databases">
        <title>MicrobeNet Type strains.</title>
        <authorList>
            <person name="Nicholson A.C."/>
        </authorList>
    </citation>
    <scope>NUCLEOTIDE SEQUENCE [LARGE SCALE GENOMIC DNA]</scope>
    <source>
        <strain evidence="2 3">DSM 40738</strain>
    </source>
</reference>
<dbReference type="AlphaFoldDB" id="A0AA44DGR8"/>
<keyword evidence="3" id="KW-1185">Reference proteome</keyword>
<gene>
    <name evidence="2" type="ORF">HGA06_21050</name>
</gene>
<evidence type="ECO:0000313" key="2">
    <source>
        <dbReference type="EMBL" id="NKY16517.1"/>
    </source>
</evidence>
<feature type="compositionally biased region" description="Basic and acidic residues" evidence="1">
    <location>
        <begin position="83"/>
        <end position="92"/>
    </location>
</feature>
<dbReference type="EMBL" id="JAAXOU010000391">
    <property type="protein sequence ID" value="NKY16517.1"/>
    <property type="molecule type" value="Genomic_DNA"/>
</dbReference>
<feature type="compositionally biased region" description="Low complexity" evidence="1">
    <location>
        <begin position="14"/>
        <end position="24"/>
    </location>
</feature>
<feature type="compositionally biased region" description="Low complexity" evidence="1">
    <location>
        <begin position="31"/>
        <end position="42"/>
    </location>
</feature>
<feature type="region of interest" description="Disordered" evidence="1">
    <location>
        <begin position="1"/>
        <end position="67"/>
    </location>
</feature>
<keyword evidence="2" id="KW-0378">Hydrolase</keyword>
<organism evidence="2 3">
    <name type="scientific">Streptomyces somaliensis (strain ATCC 33201 / DSM 40738 / JCM 12659 / KCTC 9044 / NCTC 11332 / NRRL B-12077 / IP 733)</name>
    <dbReference type="NCBI Taxonomy" id="1134445"/>
    <lineage>
        <taxon>Bacteria</taxon>
        <taxon>Bacillati</taxon>
        <taxon>Actinomycetota</taxon>
        <taxon>Actinomycetes</taxon>
        <taxon>Kitasatosporales</taxon>
        <taxon>Streptomycetaceae</taxon>
        <taxon>Streptomyces</taxon>
    </lineage>
</organism>
<dbReference type="GO" id="GO:0004386">
    <property type="term" value="F:helicase activity"/>
    <property type="evidence" value="ECO:0007669"/>
    <property type="project" value="UniProtKB-KW"/>
</dbReference>
<evidence type="ECO:0000313" key="3">
    <source>
        <dbReference type="Proteomes" id="UP000570003"/>
    </source>
</evidence>
<proteinExistence type="predicted"/>
<evidence type="ECO:0000256" key="1">
    <source>
        <dbReference type="SAM" id="MobiDB-lite"/>
    </source>
</evidence>
<keyword evidence="2" id="KW-0547">Nucleotide-binding</keyword>